<reference evidence="3 4" key="1">
    <citation type="submission" date="2019-04" db="EMBL/GenBank/DDBJ databases">
        <title>Comparative genomics and transcriptomics to analyze fruiting body development in filamentous ascomycetes.</title>
        <authorList>
            <consortium name="DOE Joint Genome Institute"/>
            <person name="Lutkenhaus R."/>
            <person name="Traeger S."/>
            <person name="Breuer J."/>
            <person name="Kuo A."/>
            <person name="Lipzen A."/>
            <person name="Pangilinan J."/>
            <person name="Dilworth D."/>
            <person name="Sandor L."/>
            <person name="Poggeler S."/>
            <person name="Barry K."/>
            <person name="Grigoriev I.V."/>
            <person name="Nowrousian M."/>
        </authorList>
    </citation>
    <scope>NUCLEOTIDE SEQUENCE [LARGE SCALE GENOMIC DNA]</scope>
    <source>
        <strain evidence="3 4">CBS 389.68</strain>
    </source>
</reference>
<dbReference type="AlphaFoldDB" id="A0A4S2MZ76"/>
<dbReference type="InParanoid" id="A0A4S2MZ76"/>
<gene>
    <name evidence="3" type="ORF">EX30DRAFT_213377</name>
</gene>
<accession>A0A4S2MZ76</accession>
<keyword evidence="4" id="KW-1185">Reference proteome</keyword>
<protein>
    <submittedName>
        <fullName evidence="3">Uncharacterized protein</fullName>
    </submittedName>
</protein>
<sequence>MHTPHDGSSTDTSPSSAAGFAEAYNEIISAEKRADTMEAQLLALERNLDALLAAHEGVEDGDTRENGVREEEVEVEEEQKRGNERENGDGDGDGDGENGKEKEERR</sequence>
<feature type="coiled-coil region" evidence="1">
    <location>
        <begin position="20"/>
        <end position="54"/>
    </location>
</feature>
<feature type="region of interest" description="Disordered" evidence="2">
    <location>
        <begin position="55"/>
        <end position="106"/>
    </location>
</feature>
<evidence type="ECO:0000313" key="4">
    <source>
        <dbReference type="Proteomes" id="UP000298138"/>
    </source>
</evidence>
<keyword evidence="1" id="KW-0175">Coiled coil</keyword>
<dbReference type="EMBL" id="ML220116">
    <property type="protein sequence ID" value="TGZ82031.1"/>
    <property type="molecule type" value="Genomic_DNA"/>
</dbReference>
<name>A0A4S2MZ76_9PEZI</name>
<feature type="compositionally biased region" description="Basic and acidic residues" evidence="2">
    <location>
        <begin position="78"/>
        <end position="88"/>
    </location>
</feature>
<evidence type="ECO:0000313" key="3">
    <source>
        <dbReference type="EMBL" id="TGZ82031.1"/>
    </source>
</evidence>
<feature type="compositionally biased region" description="Basic and acidic residues" evidence="2">
    <location>
        <begin position="56"/>
        <end position="70"/>
    </location>
</feature>
<evidence type="ECO:0000256" key="2">
    <source>
        <dbReference type="SAM" id="MobiDB-lite"/>
    </source>
</evidence>
<dbReference type="Proteomes" id="UP000298138">
    <property type="component" value="Unassembled WGS sequence"/>
</dbReference>
<proteinExistence type="predicted"/>
<organism evidence="3 4">
    <name type="scientific">Ascodesmis nigricans</name>
    <dbReference type="NCBI Taxonomy" id="341454"/>
    <lineage>
        <taxon>Eukaryota</taxon>
        <taxon>Fungi</taxon>
        <taxon>Dikarya</taxon>
        <taxon>Ascomycota</taxon>
        <taxon>Pezizomycotina</taxon>
        <taxon>Pezizomycetes</taxon>
        <taxon>Pezizales</taxon>
        <taxon>Ascodesmidaceae</taxon>
        <taxon>Ascodesmis</taxon>
    </lineage>
</organism>
<evidence type="ECO:0000256" key="1">
    <source>
        <dbReference type="SAM" id="Coils"/>
    </source>
</evidence>
<feature type="compositionally biased region" description="Basic and acidic residues" evidence="2">
    <location>
        <begin position="97"/>
        <end position="106"/>
    </location>
</feature>